<keyword evidence="1" id="KW-1133">Transmembrane helix</keyword>
<protein>
    <submittedName>
        <fullName evidence="2">Uncharacterized protein</fullName>
    </submittedName>
</protein>
<evidence type="ECO:0000313" key="3">
    <source>
        <dbReference type="Proteomes" id="UP000441336"/>
    </source>
</evidence>
<reference evidence="2 3" key="1">
    <citation type="submission" date="2019-12" db="EMBL/GenBank/DDBJ databases">
        <title>Hymenobacter sp. HMF4947 Genome sequencing and assembly.</title>
        <authorList>
            <person name="Kang H."/>
            <person name="Cha I."/>
            <person name="Kim H."/>
            <person name="Joh K."/>
        </authorList>
    </citation>
    <scope>NUCLEOTIDE SEQUENCE [LARGE SCALE GENOMIC DNA]</scope>
    <source>
        <strain evidence="2 3">HMF4947</strain>
    </source>
</reference>
<gene>
    <name evidence="2" type="ORF">GO988_04590</name>
</gene>
<proteinExistence type="predicted"/>
<dbReference type="RefSeq" id="WP_157562323.1">
    <property type="nucleotide sequence ID" value="NZ_WQKZ01000001.1"/>
</dbReference>
<keyword evidence="1" id="KW-0812">Transmembrane</keyword>
<sequence length="166" mass="17912">MVYLVWSLLNIGLGLGLLYLVVRTVGLVRQQRGLGTAVLLSLGLLALCHRPSAADKPAGHAATLVPGPAAGLAPGNYWVSLDKQLAYHLQLEVSASQAAADTSLQVRATPVFSGLSGGQDWHWLPGVYQVQGQQLSYDIPALLEWKILGLTLYTQFRQYHGRAALR</sequence>
<feature type="transmembrane region" description="Helical" evidence="1">
    <location>
        <begin position="6"/>
        <end position="22"/>
    </location>
</feature>
<keyword evidence="3" id="KW-1185">Reference proteome</keyword>
<organism evidence="2 3">
    <name type="scientific">Hymenobacter ginkgonis</name>
    <dbReference type="NCBI Taxonomy" id="2682976"/>
    <lineage>
        <taxon>Bacteria</taxon>
        <taxon>Pseudomonadati</taxon>
        <taxon>Bacteroidota</taxon>
        <taxon>Cytophagia</taxon>
        <taxon>Cytophagales</taxon>
        <taxon>Hymenobacteraceae</taxon>
        <taxon>Hymenobacter</taxon>
    </lineage>
</organism>
<keyword evidence="1" id="KW-0472">Membrane</keyword>
<dbReference type="AlphaFoldDB" id="A0A7K1TB19"/>
<name>A0A7K1TB19_9BACT</name>
<dbReference type="Proteomes" id="UP000441336">
    <property type="component" value="Unassembled WGS sequence"/>
</dbReference>
<evidence type="ECO:0000256" key="1">
    <source>
        <dbReference type="SAM" id="Phobius"/>
    </source>
</evidence>
<dbReference type="EMBL" id="WQKZ01000001">
    <property type="protein sequence ID" value="MVN75597.1"/>
    <property type="molecule type" value="Genomic_DNA"/>
</dbReference>
<accession>A0A7K1TB19</accession>
<evidence type="ECO:0000313" key="2">
    <source>
        <dbReference type="EMBL" id="MVN75597.1"/>
    </source>
</evidence>
<comment type="caution">
    <text evidence="2">The sequence shown here is derived from an EMBL/GenBank/DDBJ whole genome shotgun (WGS) entry which is preliminary data.</text>
</comment>